<evidence type="ECO:0000259" key="2">
    <source>
        <dbReference type="Pfam" id="PF00535"/>
    </source>
</evidence>
<organism evidence="3 4">
    <name type="scientific">Candidatus Woesebacteria bacterium GW2011_GWC2_31_9</name>
    <dbReference type="NCBI Taxonomy" id="1618586"/>
    <lineage>
        <taxon>Bacteria</taxon>
        <taxon>Candidatus Woeseibacteriota</taxon>
    </lineage>
</organism>
<name>A0A0G0BJU9_9BACT</name>
<dbReference type="Pfam" id="PF13489">
    <property type="entry name" value="Methyltransf_23"/>
    <property type="match status" value="1"/>
</dbReference>
<keyword evidence="1" id="KW-0472">Membrane</keyword>
<keyword evidence="1" id="KW-1133">Transmembrane helix</keyword>
<dbReference type="SUPFAM" id="SSF53335">
    <property type="entry name" value="S-adenosyl-L-methionine-dependent methyltransferases"/>
    <property type="match status" value="1"/>
</dbReference>
<dbReference type="Proteomes" id="UP000034803">
    <property type="component" value="Unassembled WGS sequence"/>
</dbReference>
<gene>
    <name evidence="3" type="ORF">UR21_C0011G0008</name>
</gene>
<dbReference type="InterPro" id="IPR001173">
    <property type="entry name" value="Glyco_trans_2-like"/>
</dbReference>
<dbReference type="InterPro" id="IPR050834">
    <property type="entry name" value="Glycosyltransf_2"/>
</dbReference>
<dbReference type="InterPro" id="IPR029044">
    <property type="entry name" value="Nucleotide-diphossugar_trans"/>
</dbReference>
<dbReference type="EMBL" id="LBOI01000011">
    <property type="protein sequence ID" value="KKP31327.1"/>
    <property type="molecule type" value="Genomic_DNA"/>
</dbReference>
<proteinExistence type="predicted"/>
<evidence type="ECO:0000313" key="3">
    <source>
        <dbReference type="EMBL" id="KKP31327.1"/>
    </source>
</evidence>
<keyword evidence="3" id="KW-0489">Methyltransferase</keyword>
<dbReference type="CDD" id="cd02440">
    <property type="entry name" value="AdoMet_MTases"/>
    <property type="match status" value="1"/>
</dbReference>
<dbReference type="SUPFAM" id="SSF53448">
    <property type="entry name" value="Nucleotide-diphospho-sugar transferases"/>
    <property type="match status" value="1"/>
</dbReference>
<reference evidence="3 4" key="1">
    <citation type="journal article" date="2015" name="Nature">
        <title>rRNA introns, odd ribosomes, and small enigmatic genomes across a large radiation of phyla.</title>
        <authorList>
            <person name="Brown C.T."/>
            <person name="Hug L.A."/>
            <person name="Thomas B.C."/>
            <person name="Sharon I."/>
            <person name="Castelle C.J."/>
            <person name="Singh A."/>
            <person name="Wilkins M.J."/>
            <person name="Williams K.H."/>
            <person name="Banfield J.F."/>
        </authorList>
    </citation>
    <scope>NUCLEOTIDE SEQUENCE [LARGE SCALE GENOMIC DNA]</scope>
</reference>
<dbReference type="PANTHER" id="PTHR43685">
    <property type="entry name" value="GLYCOSYLTRANSFERASE"/>
    <property type="match status" value="1"/>
</dbReference>
<keyword evidence="3" id="KW-0808">Transferase</keyword>
<dbReference type="Gene3D" id="3.90.550.10">
    <property type="entry name" value="Spore Coat Polysaccharide Biosynthesis Protein SpsA, Chain A"/>
    <property type="match status" value="1"/>
</dbReference>
<feature type="transmembrane region" description="Helical" evidence="1">
    <location>
        <begin position="284"/>
        <end position="308"/>
    </location>
</feature>
<protein>
    <submittedName>
        <fullName evidence="3">Methyltransferase family protein</fullName>
    </submittedName>
</protein>
<dbReference type="GO" id="GO:0032259">
    <property type="term" value="P:methylation"/>
    <property type="evidence" value="ECO:0007669"/>
    <property type="project" value="UniProtKB-KW"/>
</dbReference>
<accession>A0A0G0BJU9</accession>
<keyword evidence="1" id="KW-0812">Transmembrane</keyword>
<dbReference type="CDD" id="cd00761">
    <property type="entry name" value="Glyco_tranf_GTA_type"/>
    <property type="match status" value="1"/>
</dbReference>
<dbReference type="AlphaFoldDB" id="A0A0G0BJU9"/>
<evidence type="ECO:0000256" key="1">
    <source>
        <dbReference type="SAM" id="Phobius"/>
    </source>
</evidence>
<dbReference type="InterPro" id="IPR029063">
    <property type="entry name" value="SAM-dependent_MTases_sf"/>
</dbReference>
<sequence>MKNKVFIVIPVHNRINYTKKCLHSLEGQTYKNFEIIIVDDGSTDGTEKYIKNKYPFWTVLKENGDLWWTKSIHRGICYALNYSKKGDFILSLNNDCYAKKNYLENIINSSLKNKRSIVGSFVVDAKNPKKIIESGIKIDWSKHSITGVVNKFKDLDKHINSNNIIIQIDTLPGKGTLIPIEVVEKAGNFNYKRLPHYISDYEFFIRAKRYGFNLIVSIDSKLYNFSKATGTTHLANFKSSYKEVLHALFARKSKLNIVDYLNFILLSCPKKYLYINLKHFMSRILYFIFNLFPFCYVGLIVSKISLFFHNLPIVIKQLNKQSIGKYKCKICHGCTYLKHKGLFDDRHGYPKKFDIYKCFNCGFIQTQPQLSFEELSDIYTNYYPKRDADIDGIIDSAKNIPNKNTILKNGWSTTCHYQTKTGQKVLDVGCGTCQSLLEIKRFGGKAWGIDPDRNSREVAKKLKLNFHLGTIHDFNAKEKFFNLITVSQVLEHEADPLLFLLECKKYLNNSGKIILSFPNTGSLSQNIYGKKWIHWHIPYHLNHFNRKSFVTLAQKAELKIDSIKTVTPNLWTILQIKFTLNNIRRGQRDSMWDSGNKNTKIIKVSRKKQLLLKLIPLVNNLLFFNRIIDLLNMGDSFVVTLKK</sequence>
<dbReference type="PANTHER" id="PTHR43685:SF2">
    <property type="entry name" value="GLYCOSYLTRANSFERASE 2-LIKE DOMAIN-CONTAINING PROTEIN"/>
    <property type="match status" value="1"/>
</dbReference>
<feature type="domain" description="Glycosyltransferase 2-like" evidence="2">
    <location>
        <begin position="7"/>
        <end position="127"/>
    </location>
</feature>
<evidence type="ECO:0000313" key="4">
    <source>
        <dbReference type="Proteomes" id="UP000034803"/>
    </source>
</evidence>
<dbReference type="Gene3D" id="3.40.50.150">
    <property type="entry name" value="Vaccinia Virus protein VP39"/>
    <property type="match status" value="1"/>
</dbReference>
<dbReference type="Pfam" id="PF00535">
    <property type="entry name" value="Glycos_transf_2"/>
    <property type="match status" value="1"/>
</dbReference>
<comment type="caution">
    <text evidence="3">The sequence shown here is derived from an EMBL/GenBank/DDBJ whole genome shotgun (WGS) entry which is preliminary data.</text>
</comment>
<dbReference type="GO" id="GO:0008168">
    <property type="term" value="F:methyltransferase activity"/>
    <property type="evidence" value="ECO:0007669"/>
    <property type="project" value="UniProtKB-KW"/>
</dbReference>